<reference evidence="2" key="1">
    <citation type="submission" date="2019-02" db="EMBL/GenBank/DDBJ databases">
        <authorList>
            <person name="Gruber-Vodicka R. H."/>
            <person name="Seah K. B. B."/>
        </authorList>
    </citation>
    <scope>NUCLEOTIDE SEQUENCE</scope>
    <source>
        <strain evidence="3">BECK_DK161</strain>
        <strain evidence="2">BECK_DK47</strain>
    </source>
</reference>
<gene>
    <name evidence="2" type="ORF">BECKDK2373B_GA0170837_100458</name>
    <name evidence="3" type="ORF">BECKDK2373C_GA0170839_105715</name>
</gene>
<accession>A0A450RVN0</accession>
<sequence>MNYPTNQTAFPKAVTLILTLILMLPGLSVPAAPPDGTAPPRVSAPFSASIQTPDEVLREGIGKLLYFLEGIGTRTPSARLLPQLKTLLEQEVSRYFAFSYMARWAAGRKYRYLEEEQKQEVEAKIKDMLISAMLRHLADYKHTHIEYLPPRRNKMGGIVLGIQVTSEDAPPRHLEFHMFRAEQSMKEAGHKDWQIVDVSSDGQSALAYYRWYFSRNLP</sequence>
<dbReference type="InterPro" id="IPR008869">
    <property type="entry name" value="MlaC/ttg2D"/>
</dbReference>
<organism evidence="2">
    <name type="scientific">Candidatus Kentrum sp. DK</name>
    <dbReference type="NCBI Taxonomy" id="2126562"/>
    <lineage>
        <taxon>Bacteria</taxon>
        <taxon>Pseudomonadati</taxon>
        <taxon>Pseudomonadota</taxon>
        <taxon>Gammaproteobacteria</taxon>
        <taxon>Candidatus Kentrum</taxon>
    </lineage>
</organism>
<evidence type="ECO:0000313" key="3">
    <source>
        <dbReference type="EMBL" id="VFJ57061.1"/>
    </source>
</evidence>
<name>A0A450RVN0_9GAMM</name>
<evidence type="ECO:0000313" key="2">
    <source>
        <dbReference type="EMBL" id="VFJ43077.1"/>
    </source>
</evidence>
<feature type="signal peptide" evidence="1">
    <location>
        <begin position="1"/>
        <end position="31"/>
    </location>
</feature>
<dbReference type="Gene3D" id="3.10.450.710">
    <property type="entry name" value="Tgt2/MlaC"/>
    <property type="match status" value="1"/>
</dbReference>
<dbReference type="EMBL" id="CAADEY010000057">
    <property type="protein sequence ID" value="VFJ57061.1"/>
    <property type="molecule type" value="Genomic_DNA"/>
</dbReference>
<evidence type="ECO:0000256" key="1">
    <source>
        <dbReference type="SAM" id="SignalP"/>
    </source>
</evidence>
<dbReference type="AlphaFoldDB" id="A0A450RVN0"/>
<keyword evidence="1" id="KW-0732">Signal</keyword>
<feature type="chain" id="PRO_5036354119" evidence="1">
    <location>
        <begin position="32"/>
        <end position="218"/>
    </location>
</feature>
<protein>
    <submittedName>
        <fullName evidence="2">ABC-type transporter Mla maintaining outer membrane lipid asymmetry, MlaC component</fullName>
    </submittedName>
</protein>
<dbReference type="EMBL" id="CAADEX010000004">
    <property type="protein sequence ID" value="VFJ43077.1"/>
    <property type="molecule type" value="Genomic_DNA"/>
</dbReference>
<dbReference type="InterPro" id="IPR042245">
    <property type="entry name" value="Tgt2/MlaC_sf"/>
</dbReference>
<proteinExistence type="predicted"/>
<dbReference type="Pfam" id="PF05494">
    <property type="entry name" value="MlaC"/>
    <property type="match status" value="1"/>
</dbReference>